<dbReference type="PANTHER" id="PTHR38788:SF3">
    <property type="entry name" value="CLR5 DOMAIN-CONTAINING PROTEIN"/>
    <property type="match status" value="1"/>
</dbReference>
<reference evidence="3" key="1">
    <citation type="submission" date="2023-06" db="EMBL/GenBank/DDBJ databases">
        <title>Genome-scale phylogeny and comparative genomics of the fungal order Sordariales.</title>
        <authorList>
            <consortium name="Lawrence Berkeley National Laboratory"/>
            <person name="Hensen N."/>
            <person name="Bonometti L."/>
            <person name="Westerberg I."/>
            <person name="Brannstrom I.O."/>
            <person name="Guillou S."/>
            <person name="Cros-Aarteil S."/>
            <person name="Calhoun S."/>
            <person name="Haridas S."/>
            <person name="Kuo A."/>
            <person name="Mondo S."/>
            <person name="Pangilinan J."/>
            <person name="Riley R."/>
            <person name="LaButti K."/>
            <person name="Andreopoulos B."/>
            <person name="Lipzen A."/>
            <person name="Chen C."/>
            <person name="Yanf M."/>
            <person name="Daum C."/>
            <person name="Ng V."/>
            <person name="Clum A."/>
            <person name="Steindorff A."/>
            <person name="Ohm R."/>
            <person name="Martin F."/>
            <person name="Silar P."/>
            <person name="Natvig D."/>
            <person name="Lalanne C."/>
            <person name="Gautier V."/>
            <person name="Ament-velasquez S.L."/>
            <person name="Kruys A."/>
            <person name="Hutchinson M.I."/>
            <person name="Powell A.J."/>
            <person name="Barry K."/>
            <person name="Miller A.N."/>
            <person name="Grigoriev I.V."/>
            <person name="Debuchy R."/>
            <person name="Gladieux P."/>
            <person name="Thoren M.H."/>
            <person name="Johannesson H."/>
        </authorList>
    </citation>
    <scope>NUCLEOTIDE SEQUENCE</scope>
    <source>
        <strain evidence="3">SMH3187-1</strain>
    </source>
</reference>
<dbReference type="Proteomes" id="UP001172155">
    <property type="component" value="Unassembled WGS sequence"/>
</dbReference>
<evidence type="ECO:0000313" key="3">
    <source>
        <dbReference type="EMBL" id="KAK0751840.1"/>
    </source>
</evidence>
<dbReference type="InterPro" id="IPR025676">
    <property type="entry name" value="Clr5_dom"/>
</dbReference>
<evidence type="ECO:0000256" key="1">
    <source>
        <dbReference type="SAM" id="MobiDB-lite"/>
    </source>
</evidence>
<evidence type="ECO:0000259" key="2">
    <source>
        <dbReference type="Pfam" id="PF14420"/>
    </source>
</evidence>
<accession>A0AA40F625</accession>
<evidence type="ECO:0000313" key="4">
    <source>
        <dbReference type="Proteomes" id="UP001172155"/>
    </source>
</evidence>
<feature type="domain" description="Clr5" evidence="2">
    <location>
        <begin position="25"/>
        <end position="76"/>
    </location>
</feature>
<dbReference type="AlphaFoldDB" id="A0AA40F625"/>
<keyword evidence="4" id="KW-1185">Reference proteome</keyword>
<dbReference type="PANTHER" id="PTHR38788">
    <property type="entry name" value="CLR5 DOMAIN-CONTAINING PROTEIN"/>
    <property type="match status" value="1"/>
</dbReference>
<protein>
    <submittedName>
        <fullName evidence="3">Clr5 domain-containing protein</fullName>
    </submittedName>
</protein>
<dbReference type="Pfam" id="PF14420">
    <property type="entry name" value="Clr5"/>
    <property type="match status" value="1"/>
</dbReference>
<gene>
    <name evidence="3" type="ORF">B0T18DRAFT_78403</name>
</gene>
<sequence>MDCETESHAQPGTVQYPRAHQPNSTEWESVRPMIEDLYAAQKLPLRAVMQRLEAERGFSATARMFKTRIHNWHLDKNNKEEEMLAIFRKLKEREA</sequence>
<name>A0AA40F625_9PEZI</name>
<organism evidence="3 4">
    <name type="scientific">Schizothecium vesticola</name>
    <dbReference type="NCBI Taxonomy" id="314040"/>
    <lineage>
        <taxon>Eukaryota</taxon>
        <taxon>Fungi</taxon>
        <taxon>Dikarya</taxon>
        <taxon>Ascomycota</taxon>
        <taxon>Pezizomycotina</taxon>
        <taxon>Sordariomycetes</taxon>
        <taxon>Sordariomycetidae</taxon>
        <taxon>Sordariales</taxon>
        <taxon>Schizotheciaceae</taxon>
        <taxon>Schizothecium</taxon>
    </lineage>
</organism>
<comment type="caution">
    <text evidence="3">The sequence shown here is derived from an EMBL/GenBank/DDBJ whole genome shotgun (WGS) entry which is preliminary data.</text>
</comment>
<dbReference type="EMBL" id="JAUKUD010000002">
    <property type="protein sequence ID" value="KAK0751840.1"/>
    <property type="molecule type" value="Genomic_DNA"/>
</dbReference>
<proteinExistence type="predicted"/>
<feature type="region of interest" description="Disordered" evidence="1">
    <location>
        <begin position="1"/>
        <end position="25"/>
    </location>
</feature>